<organism evidence="2 3">
    <name type="scientific">Basidiobolus meristosporus CBS 931.73</name>
    <dbReference type="NCBI Taxonomy" id="1314790"/>
    <lineage>
        <taxon>Eukaryota</taxon>
        <taxon>Fungi</taxon>
        <taxon>Fungi incertae sedis</taxon>
        <taxon>Zoopagomycota</taxon>
        <taxon>Entomophthoromycotina</taxon>
        <taxon>Basidiobolomycetes</taxon>
        <taxon>Basidiobolales</taxon>
        <taxon>Basidiobolaceae</taxon>
        <taxon>Basidiobolus</taxon>
    </lineage>
</organism>
<accession>A0A1Y1XPF6</accession>
<evidence type="ECO:0000256" key="1">
    <source>
        <dbReference type="SAM" id="SignalP"/>
    </source>
</evidence>
<keyword evidence="1" id="KW-0732">Signal</keyword>
<reference evidence="2 3" key="1">
    <citation type="submission" date="2016-07" db="EMBL/GenBank/DDBJ databases">
        <title>Pervasive Adenine N6-methylation of Active Genes in Fungi.</title>
        <authorList>
            <consortium name="DOE Joint Genome Institute"/>
            <person name="Mondo S.J."/>
            <person name="Dannebaum R.O."/>
            <person name="Kuo R.C."/>
            <person name="Labutti K."/>
            <person name="Haridas S."/>
            <person name="Kuo A."/>
            <person name="Salamov A."/>
            <person name="Ahrendt S.R."/>
            <person name="Lipzen A."/>
            <person name="Sullivan W."/>
            <person name="Andreopoulos W.B."/>
            <person name="Clum A."/>
            <person name="Lindquist E."/>
            <person name="Daum C."/>
            <person name="Ramamoorthy G.K."/>
            <person name="Gryganskyi A."/>
            <person name="Culley D."/>
            <person name="Magnuson J.K."/>
            <person name="James T.Y."/>
            <person name="O'Malley M.A."/>
            <person name="Stajich J.E."/>
            <person name="Spatafora J.W."/>
            <person name="Visel A."/>
            <person name="Grigoriev I.V."/>
        </authorList>
    </citation>
    <scope>NUCLEOTIDE SEQUENCE [LARGE SCALE GENOMIC DNA]</scope>
    <source>
        <strain evidence="2 3">CBS 931.73</strain>
    </source>
</reference>
<name>A0A1Y1XPF6_9FUNG</name>
<dbReference type="Proteomes" id="UP000193498">
    <property type="component" value="Unassembled WGS sequence"/>
</dbReference>
<keyword evidence="3" id="KW-1185">Reference proteome</keyword>
<dbReference type="AlphaFoldDB" id="A0A1Y1XPF6"/>
<sequence>MGLMEKFIVTGLLLGLTVSGNSAGSPVCEIQIEKMKHGMGGDNEDLGFRLNAANLTYEPNVAIPLELVGEESFYKGILIYVEPKEKLKSRVGSFAPVEQHLSIHHKCSLLSYPSEPNSILTNSNADQKPIPQKFLWTPKEPYGDVSVNVLVVGRSMKNWQVLPPVTLTMKQNAA</sequence>
<dbReference type="OrthoDB" id="2157874at2759"/>
<evidence type="ECO:0000313" key="3">
    <source>
        <dbReference type="Proteomes" id="UP000193498"/>
    </source>
</evidence>
<comment type="caution">
    <text evidence="2">The sequence shown here is derived from an EMBL/GenBank/DDBJ whole genome shotgun (WGS) entry which is preliminary data.</text>
</comment>
<gene>
    <name evidence="2" type="ORF">K493DRAFT_385899</name>
</gene>
<protein>
    <submittedName>
        <fullName evidence="2">Uncharacterized protein</fullName>
    </submittedName>
</protein>
<proteinExistence type="predicted"/>
<dbReference type="EMBL" id="MCFE01000550">
    <property type="protein sequence ID" value="ORX87638.1"/>
    <property type="molecule type" value="Genomic_DNA"/>
</dbReference>
<feature type="signal peptide" evidence="1">
    <location>
        <begin position="1"/>
        <end position="23"/>
    </location>
</feature>
<evidence type="ECO:0000313" key="2">
    <source>
        <dbReference type="EMBL" id="ORX87638.1"/>
    </source>
</evidence>
<dbReference type="InParanoid" id="A0A1Y1XPF6"/>
<feature type="chain" id="PRO_5012101420" evidence="1">
    <location>
        <begin position="24"/>
        <end position="174"/>
    </location>
</feature>